<keyword evidence="2" id="KW-1185">Reference proteome</keyword>
<dbReference type="Proteomes" id="UP000886501">
    <property type="component" value="Unassembled WGS sequence"/>
</dbReference>
<name>A0ACB6Z825_THEGA</name>
<organism evidence="1 2">
    <name type="scientific">Thelephora ganbajun</name>
    <name type="common">Ganba fungus</name>
    <dbReference type="NCBI Taxonomy" id="370292"/>
    <lineage>
        <taxon>Eukaryota</taxon>
        <taxon>Fungi</taxon>
        <taxon>Dikarya</taxon>
        <taxon>Basidiomycota</taxon>
        <taxon>Agaricomycotina</taxon>
        <taxon>Agaricomycetes</taxon>
        <taxon>Thelephorales</taxon>
        <taxon>Thelephoraceae</taxon>
        <taxon>Thelephora</taxon>
    </lineage>
</organism>
<comment type="caution">
    <text evidence="1">The sequence shown here is derived from an EMBL/GenBank/DDBJ whole genome shotgun (WGS) entry which is preliminary data.</text>
</comment>
<gene>
    <name evidence="1" type="ORF">BDM02DRAFT_3189402</name>
</gene>
<evidence type="ECO:0000313" key="1">
    <source>
        <dbReference type="EMBL" id="KAF9645776.1"/>
    </source>
</evidence>
<dbReference type="EMBL" id="MU118078">
    <property type="protein sequence ID" value="KAF9645776.1"/>
    <property type="molecule type" value="Genomic_DNA"/>
</dbReference>
<proteinExistence type="predicted"/>
<reference evidence="1" key="1">
    <citation type="submission" date="2019-10" db="EMBL/GenBank/DDBJ databases">
        <authorList>
            <consortium name="DOE Joint Genome Institute"/>
            <person name="Kuo A."/>
            <person name="Miyauchi S."/>
            <person name="Kiss E."/>
            <person name="Drula E."/>
            <person name="Kohler A."/>
            <person name="Sanchez-Garcia M."/>
            <person name="Andreopoulos B."/>
            <person name="Barry K.W."/>
            <person name="Bonito G."/>
            <person name="Buee M."/>
            <person name="Carver A."/>
            <person name="Chen C."/>
            <person name="Cichocki N."/>
            <person name="Clum A."/>
            <person name="Culley D."/>
            <person name="Crous P.W."/>
            <person name="Fauchery L."/>
            <person name="Girlanda M."/>
            <person name="Hayes R."/>
            <person name="Keri Z."/>
            <person name="Labutti K."/>
            <person name="Lipzen A."/>
            <person name="Lombard V."/>
            <person name="Magnuson J."/>
            <person name="Maillard F."/>
            <person name="Morin E."/>
            <person name="Murat C."/>
            <person name="Nolan M."/>
            <person name="Ohm R."/>
            <person name="Pangilinan J."/>
            <person name="Pereira M."/>
            <person name="Perotto S."/>
            <person name="Peter M."/>
            <person name="Riley R."/>
            <person name="Sitrit Y."/>
            <person name="Stielow B."/>
            <person name="Szollosi G."/>
            <person name="Zifcakova L."/>
            <person name="Stursova M."/>
            <person name="Spatafora J.W."/>
            <person name="Tedersoo L."/>
            <person name="Vaario L.-M."/>
            <person name="Yamada A."/>
            <person name="Yan M."/>
            <person name="Wang P."/>
            <person name="Xu J."/>
            <person name="Bruns T."/>
            <person name="Baldrian P."/>
            <person name="Vilgalys R."/>
            <person name="Henrissat B."/>
            <person name="Grigoriev I.V."/>
            <person name="Hibbett D."/>
            <person name="Nagy L.G."/>
            <person name="Martin F.M."/>
        </authorList>
    </citation>
    <scope>NUCLEOTIDE SEQUENCE</scope>
    <source>
        <strain evidence="1">P2</strain>
    </source>
</reference>
<reference evidence="1" key="2">
    <citation type="journal article" date="2020" name="Nat. Commun.">
        <title>Large-scale genome sequencing of mycorrhizal fungi provides insights into the early evolution of symbiotic traits.</title>
        <authorList>
            <person name="Miyauchi S."/>
            <person name="Kiss E."/>
            <person name="Kuo A."/>
            <person name="Drula E."/>
            <person name="Kohler A."/>
            <person name="Sanchez-Garcia M."/>
            <person name="Morin E."/>
            <person name="Andreopoulos B."/>
            <person name="Barry K.W."/>
            <person name="Bonito G."/>
            <person name="Buee M."/>
            <person name="Carver A."/>
            <person name="Chen C."/>
            <person name="Cichocki N."/>
            <person name="Clum A."/>
            <person name="Culley D."/>
            <person name="Crous P.W."/>
            <person name="Fauchery L."/>
            <person name="Girlanda M."/>
            <person name="Hayes R.D."/>
            <person name="Keri Z."/>
            <person name="LaButti K."/>
            <person name="Lipzen A."/>
            <person name="Lombard V."/>
            <person name="Magnuson J."/>
            <person name="Maillard F."/>
            <person name="Murat C."/>
            <person name="Nolan M."/>
            <person name="Ohm R.A."/>
            <person name="Pangilinan J."/>
            <person name="Pereira M.F."/>
            <person name="Perotto S."/>
            <person name="Peter M."/>
            <person name="Pfister S."/>
            <person name="Riley R."/>
            <person name="Sitrit Y."/>
            <person name="Stielow J.B."/>
            <person name="Szollosi G."/>
            <person name="Zifcakova L."/>
            <person name="Stursova M."/>
            <person name="Spatafora J.W."/>
            <person name="Tedersoo L."/>
            <person name="Vaario L.M."/>
            <person name="Yamada A."/>
            <person name="Yan M."/>
            <person name="Wang P."/>
            <person name="Xu J."/>
            <person name="Bruns T."/>
            <person name="Baldrian P."/>
            <person name="Vilgalys R."/>
            <person name="Dunand C."/>
            <person name="Henrissat B."/>
            <person name="Grigoriev I.V."/>
            <person name="Hibbett D."/>
            <person name="Nagy L.G."/>
            <person name="Martin F.M."/>
        </authorList>
    </citation>
    <scope>NUCLEOTIDE SEQUENCE</scope>
    <source>
        <strain evidence="1">P2</strain>
    </source>
</reference>
<protein>
    <submittedName>
        <fullName evidence="1">Uncharacterized protein</fullName>
    </submittedName>
</protein>
<sequence>MTSIVQPPVLNPSLGTPSNEWAEKTASSFDPSSQGMPKNTTSGQATGQSPGVTPGSELPGAFPSRGQGESSDTTNITETIVDTAKYYLPAGVVNTVETILGGNDSTRTTEPDKEVRASEHDIYHKTSLPSQELRGALPHEHVGGVGSLPGASIEKSVALLPDEQAEWSEWETFAGRNTPGYQTPSNPQGNVTGVSQPITQKKTNLGVAAGIVKADVPPKQMAEDVGKGHPNTLASGDIPGAQQAVENIKPGSLPGPKDEQDVAVLTEERATKTTETVRPEHREEQGHPDETKPTSATDPMEYTRLRDPPTKTAPSAGSEPAQPEPKNLSSTQRPSGSEDSTEGQHKASLKEKISGGMKIVSGKLGHDKSKVEEGKKLMHGQSA</sequence>
<evidence type="ECO:0000313" key="2">
    <source>
        <dbReference type="Proteomes" id="UP000886501"/>
    </source>
</evidence>
<accession>A0ACB6Z825</accession>